<name>A0A4Y2I6C2_ARAVE</name>
<protein>
    <submittedName>
        <fullName evidence="1">Uncharacterized protein</fullName>
    </submittedName>
</protein>
<dbReference type="AlphaFoldDB" id="A0A4Y2I6C2"/>
<organism evidence="1 2">
    <name type="scientific">Araneus ventricosus</name>
    <name type="common">Orbweaver spider</name>
    <name type="synonym">Epeira ventricosa</name>
    <dbReference type="NCBI Taxonomy" id="182803"/>
    <lineage>
        <taxon>Eukaryota</taxon>
        <taxon>Metazoa</taxon>
        <taxon>Ecdysozoa</taxon>
        <taxon>Arthropoda</taxon>
        <taxon>Chelicerata</taxon>
        <taxon>Arachnida</taxon>
        <taxon>Araneae</taxon>
        <taxon>Araneomorphae</taxon>
        <taxon>Entelegynae</taxon>
        <taxon>Araneoidea</taxon>
        <taxon>Araneidae</taxon>
        <taxon>Araneus</taxon>
    </lineage>
</organism>
<proteinExistence type="predicted"/>
<accession>A0A4Y2I6C2</accession>
<gene>
    <name evidence="1" type="ORF">AVEN_158152_1</name>
</gene>
<keyword evidence="2" id="KW-1185">Reference proteome</keyword>
<evidence type="ECO:0000313" key="1">
    <source>
        <dbReference type="EMBL" id="GBM73277.1"/>
    </source>
</evidence>
<comment type="caution">
    <text evidence="1">The sequence shown here is derived from an EMBL/GenBank/DDBJ whole genome shotgun (WGS) entry which is preliminary data.</text>
</comment>
<reference evidence="1 2" key="1">
    <citation type="journal article" date="2019" name="Sci. Rep.">
        <title>Orb-weaving spider Araneus ventricosus genome elucidates the spidroin gene catalogue.</title>
        <authorList>
            <person name="Kono N."/>
            <person name="Nakamura H."/>
            <person name="Ohtoshi R."/>
            <person name="Moran D.A.P."/>
            <person name="Shinohara A."/>
            <person name="Yoshida Y."/>
            <person name="Fujiwara M."/>
            <person name="Mori M."/>
            <person name="Tomita M."/>
            <person name="Arakawa K."/>
        </authorList>
    </citation>
    <scope>NUCLEOTIDE SEQUENCE [LARGE SCALE GENOMIC DNA]</scope>
</reference>
<evidence type="ECO:0000313" key="2">
    <source>
        <dbReference type="Proteomes" id="UP000499080"/>
    </source>
</evidence>
<sequence length="104" mass="11686">MGSGQLNVEAILRNHHTRSLVAGMCPDCTVGHFIPCGEGRRRGGIIHSGGHSTANPLENRILRHSFSLFFRVMSRYNFGSCEPNKYAFNALYFSHYCREGAFSY</sequence>
<dbReference type="Proteomes" id="UP000499080">
    <property type="component" value="Unassembled WGS sequence"/>
</dbReference>
<dbReference type="EMBL" id="BGPR01002428">
    <property type="protein sequence ID" value="GBM73277.1"/>
    <property type="molecule type" value="Genomic_DNA"/>
</dbReference>